<dbReference type="RefSeq" id="WP_312642238.1">
    <property type="nucleotide sequence ID" value="NZ_CP116967.1"/>
</dbReference>
<dbReference type="Proteomes" id="UP001302719">
    <property type="component" value="Chromosome"/>
</dbReference>
<keyword evidence="4" id="KW-1185">Reference proteome</keyword>
<sequence>MGAAVQLPNHERAAILPIRSLANQAFSRAAGAPLIEGNTIRLLQDACENYPAWLEAIRGAKRYIHFENYIIREDDAGRMFADALVGKAQEGVRVRLIYDWMGGFGRASRAFWNRLRAGGVEVRGYNPPRWDSPFGWLSRDHRKTISVDGEVGFVTGLCVGQMWVGVPEKKIEPWRDTGVEVRGPSVAVIEQAFAEVWGMMGEPIPEPDLVKPDVHAQKGETALRVVASVPATAGMFRVDLLMAALVKKRLWLVDAYYAGTTSYVQALRAAASDGVDVRLLVPDATDIPLLRLLSRAGYRPLLEAGVRIFEWNGTMLHAKTAVADGHWARVGSTNLNLASWLGNCEMDVVVEDEPFARLMEQTYLQDLENATEVILDAQRKVRAPKQPRHLHPILSSGGGSGGRAAAGALRLANTVGAAFTNRRVLEPREARITVTAGVMLLTLGILFAFFPRLLAYPLVLVLTWIAGALLYRGFKLYRGKAQ</sequence>
<dbReference type="InterPro" id="IPR025202">
    <property type="entry name" value="PLD-like_dom"/>
</dbReference>
<dbReference type="InterPro" id="IPR001736">
    <property type="entry name" value="PLipase_D/transphosphatidylase"/>
</dbReference>
<dbReference type="CDD" id="cd09110">
    <property type="entry name" value="PLDc_CLS_1"/>
    <property type="match status" value="1"/>
</dbReference>
<reference evidence="3 4" key="1">
    <citation type="submission" date="2023-01" db="EMBL/GenBank/DDBJ databases">
        <title>Cultivation and genomic characterization of new, ubiquitous marine nitrite-oxidizing bacteria from the Nitrospirales.</title>
        <authorList>
            <person name="Mueller A.J."/>
            <person name="Daebeler A."/>
            <person name="Herbold C.W."/>
            <person name="Kirkegaard R.H."/>
            <person name="Daims H."/>
        </authorList>
    </citation>
    <scope>NUCLEOTIDE SEQUENCE [LARGE SCALE GENOMIC DNA]</scope>
    <source>
        <strain evidence="3 4">VA</strain>
    </source>
</reference>
<evidence type="ECO:0000313" key="4">
    <source>
        <dbReference type="Proteomes" id="UP001302719"/>
    </source>
</evidence>
<feature type="transmembrane region" description="Helical" evidence="1">
    <location>
        <begin position="456"/>
        <end position="474"/>
    </location>
</feature>
<proteinExistence type="predicted"/>
<evidence type="ECO:0000313" key="3">
    <source>
        <dbReference type="EMBL" id="WNM57579.1"/>
    </source>
</evidence>
<protein>
    <submittedName>
        <fullName evidence="3">Phospholipase D-like domain-containing protein</fullName>
    </submittedName>
</protein>
<dbReference type="GO" id="GO:0030572">
    <property type="term" value="F:phosphatidyltransferase activity"/>
    <property type="evidence" value="ECO:0007669"/>
    <property type="project" value="UniProtKB-ARBA"/>
</dbReference>
<dbReference type="PANTHER" id="PTHR21248">
    <property type="entry name" value="CARDIOLIPIN SYNTHASE"/>
    <property type="match status" value="1"/>
</dbReference>
<feature type="domain" description="PLD phosphodiesterase" evidence="2">
    <location>
        <begin position="312"/>
        <end position="339"/>
    </location>
</feature>
<dbReference type="AlphaFoldDB" id="A0AA96G8Y2"/>
<keyword evidence="1" id="KW-0472">Membrane</keyword>
<evidence type="ECO:0000259" key="2">
    <source>
        <dbReference type="PROSITE" id="PS50035"/>
    </source>
</evidence>
<evidence type="ECO:0000256" key="1">
    <source>
        <dbReference type="SAM" id="Phobius"/>
    </source>
</evidence>
<dbReference type="Pfam" id="PF13091">
    <property type="entry name" value="PLDc_2"/>
    <property type="match status" value="2"/>
</dbReference>
<gene>
    <name evidence="3" type="ORF">PP769_16650</name>
</gene>
<keyword evidence="1" id="KW-1133">Transmembrane helix</keyword>
<dbReference type="GO" id="GO:0032049">
    <property type="term" value="P:cardiolipin biosynthetic process"/>
    <property type="evidence" value="ECO:0007669"/>
    <property type="project" value="UniProtKB-ARBA"/>
</dbReference>
<dbReference type="KEGG" id="nall:PP769_16650"/>
<dbReference type="Gene3D" id="3.30.870.10">
    <property type="entry name" value="Endonuclease Chain A"/>
    <property type="match status" value="2"/>
</dbReference>
<keyword evidence="1" id="KW-0812">Transmembrane</keyword>
<name>A0AA96G8Y2_9BACT</name>
<accession>A0AA96G8Y2</accession>
<dbReference type="PROSITE" id="PS50035">
    <property type="entry name" value="PLD"/>
    <property type="match status" value="1"/>
</dbReference>
<dbReference type="PANTHER" id="PTHR21248:SF22">
    <property type="entry name" value="PHOSPHOLIPASE D"/>
    <property type="match status" value="1"/>
</dbReference>
<dbReference type="EMBL" id="CP116967">
    <property type="protein sequence ID" value="WNM57579.1"/>
    <property type="molecule type" value="Genomic_DNA"/>
</dbReference>
<dbReference type="SUPFAM" id="SSF56024">
    <property type="entry name" value="Phospholipase D/nuclease"/>
    <property type="match status" value="2"/>
</dbReference>
<organism evidence="3 4">
    <name type="scientific">Candidatus Nitrospira allomarina</name>
    <dbReference type="NCBI Taxonomy" id="3020900"/>
    <lineage>
        <taxon>Bacteria</taxon>
        <taxon>Pseudomonadati</taxon>
        <taxon>Nitrospirota</taxon>
        <taxon>Nitrospiria</taxon>
        <taxon>Nitrospirales</taxon>
        <taxon>Nitrospiraceae</taxon>
        <taxon>Nitrospira</taxon>
    </lineage>
</organism>
<dbReference type="CDD" id="cd09159">
    <property type="entry name" value="PLDc_ybhO_like_2"/>
    <property type="match status" value="1"/>
</dbReference>